<dbReference type="AlphaFoldDB" id="A0A8K0CWW0"/>
<reference evidence="1" key="1">
    <citation type="submission" date="2019-08" db="EMBL/GenBank/DDBJ databases">
        <title>The genome of the North American firefly Photinus pyralis.</title>
        <authorList>
            <consortium name="Photinus pyralis genome working group"/>
            <person name="Fallon T.R."/>
            <person name="Sander Lower S.E."/>
            <person name="Weng J.-K."/>
        </authorList>
    </citation>
    <scope>NUCLEOTIDE SEQUENCE</scope>
    <source>
        <strain evidence="1">TRF0915ILg1</strain>
        <tissue evidence="1">Whole body</tissue>
    </source>
</reference>
<dbReference type="PANTHER" id="PTHR46601:SF2">
    <property type="entry name" value="UBIQUITIN-LIKE PROTEASE FAMILY PROFILE DOMAIN-CONTAINING PROTEIN"/>
    <property type="match status" value="1"/>
</dbReference>
<dbReference type="Proteomes" id="UP000801492">
    <property type="component" value="Unassembled WGS sequence"/>
</dbReference>
<gene>
    <name evidence="1" type="ORF">ILUMI_13925</name>
</gene>
<keyword evidence="2" id="KW-1185">Reference proteome</keyword>
<proteinExistence type="predicted"/>
<evidence type="ECO:0000313" key="1">
    <source>
        <dbReference type="EMBL" id="KAF2892248.1"/>
    </source>
</evidence>
<dbReference type="OrthoDB" id="6726648at2759"/>
<name>A0A8K0CWW0_IGNLU</name>
<accession>A0A8K0CWW0</accession>
<protein>
    <submittedName>
        <fullName evidence="1">Uncharacterized protein</fullName>
    </submittedName>
</protein>
<sequence length="120" mass="13448">MANCSDSHINDVIWSDRPSSKFKNKFMVRLLQYLSKKHNKSFWWKYLAHGKGVVDENGGNLKRLVKQKTMSQGGGVLVQSPQDFANLAATLVPSTKVIYISEAEINSEIAAKSHGQTLKR</sequence>
<comment type="caution">
    <text evidence="1">The sequence shown here is derived from an EMBL/GenBank/DDBJ whole genome shotgun (WGS) entry which is preliminary data.</text>
</comment>
<dbReference type="EMBL" id="VTPC01008848">
    <property type="protein sequence ID" value="KAF2892248.1"/>
    <property type="molecule type" value="Genomic_DNA"/>
</dbReference>
<organism evidence="1 2">
    <name type="scientific">Ignelater luminosus</name>
    <name type="common">Cucubano</name>
    <name type="synonym">Pyrophorus luminosus</name>
    <dbReference type="NCBI Taxonomy" id="2038154"/>
    <lineage>
        <taxon>Eukaryota</taxon>
        <taxon>Metazoa</taxon>
        <taxon>Ecdysozoa</taxon>
        <taxon>Arthropoda</taxon>
        <taxon>Hexapoda</taxon>
        <taxon>Insecta</taxon>
        <taxon>Pterygota</taxon>
        <taxon>Neoptera</taxon>
        <taxon>Endopterygota</taxon>
        <taxon>Coleoptera</taxon>
        <taxon>Polyphaga</taxon>
        <taxon>Elateriformia</taxon>
        <taxon>Elateroidea</taxon>
        <taxon>Elateridae</taxon>
        <taxon>Agrypninae</taxon>
        <taxon>Pyrophorini</taxon>
        <taxon>Ignelater</taxon>
    </lineage>
</organism>
<dbReference type="PANTHER" id="PTHR46601">
    <property type="entry name" value="ULP_PROTEASE DOMAIN-CONTAINING PROTEIN"/>
    <property type="match status" value="1"/>
</dbReference>
<evidence type="ECO:0000313" key="2">
    <source>
        <dbReference type="Proteomes" id="UP000801492"/>
    </source>
</evidence>